<sequence length="354" mass="39031">MKKILHNKRVILFIAVLYSIVSLLIIVKTKSVVKGSLYKEKVEAANIMRNSMGVIKNRKLEIGLSIDSIDINSTGMIGEQYSPITTTLGSIEAKRTSSNPDMAALVVHMLGQLNIQKGDMVGANFSGSFPSLNIAVLAACDAMDLDIVYICSIGSSNYGANQIEFTFPDMANYLVGKGILSTNVTLVTPGGEDDSGSFMDRQILNNITDRIKGYNIEVLREPDFNKNIEKRIEIYDENDIDVFISVGGNITSMGIDDYSEPIKEGIVDTVDKVSEKSGLIEIYSHRGVPTINLLNMKGLTKKYGLPYDPIGFGQIGEGPIYHEVEYNKGLIIFSIGIIFILLIYVKRRTDAYEE</sequence>
<feature type="transmembrane region" description="Helical" evidence="1">
    <location>
        <begin position="329"/>
        <end position="345"/>
    </location>
</feature>
<accession>A0A926EWU2</accession>
<gene>
    <name evidence="2" type="primary">pgsW</name>
    <name evidence="2" type="ORF">H8707_12280</name>
</gene>
<name>A0A926EWU2_9FIRM</name>
<feature type="transmembrane region" description="Helical" evidence="1">
    <location>
        <begin position="10"/>
        <end position="27"/>
    </location>
</feature>
<dbReference type="EMBL" id="JACRTG010000029">
    <property type="protein sequence ID" value="MBC8588992.1"/>
    <property type="molecule type" value="Genomic_DNA"/>
</dbReference>
<keyword evidence="3" id="KW-1185">Reference proteome</keyword>
<dbReference type="NCBIfam" id="TIGR04332">
    <property type="entry name" value="gamma_Glu_sys"/>
    <property type="match status" value="1"/>
</dbReference>
<evidence type="ECO:0000313" key="3">
    <source>
        <dbReference type="Proteomes" id="UP000601171"/>
    </source>
</evidence>
<organism evidence="2 3">
    <name type="scientific">Paratissierella segnis</name>
    <dbReference type="NCBI Taxonomy" id="2763679"/>
    <lineage>
        <taxon>Bacteria</taxon>
        <taxon>Bacillati</taxon>
        <taxon>Bacillota</taxon>
        <taxon>Tissierellia</taxon>
        <taxon>Tissierellales</taxon>
        <taxon>Tissierellaceae</taxon>
        <taxon>Paratissierella</taxon>
    </lineage>
</organism>
<comment type="caution">
    <text evidence="2">The sequence shown here is derived from an EMBL/GenBank/DDBJ whole genome shotgun (WGS) entry which is preliminary data.</text>
</comment>
<keyword evidence="1" id="KW-0812">Transmembrane</keyword>
<dbReference type="AlphaFoldDB" id="A0A926EWU2"/>
<reference evidence="2" key="1">
    <citation type="submission" date="2020-08" db="EMBL/GenBank/DDBJ databases">
        <title>Genome public.</title>
        <authorList>
            <person name="Liu C."/>
            <person name="Sun Q."/>
        </authorList>
    </citation>
    <scope>NUCLEOTIDE SEQUENCE</scope>
    <source>
        <strain evidence="2">BX21</strain>
    </source>
</reference>
<keyword evidence="1" id="KW-0472">Membrane</keyword>
<dbReference type="RefSeq" id="WP_262430451.1">
    <property type="nucleotide sequence ID" value="NZ_JACRTG010000029.1"/>
</dbReference>
<dbReference type="InterPro" id="IPR027602">
    <property type="entry name" value="PGA_system"/>
</dbReference>
<evidence type="ECO:0000256" key="1">
    <source>
        <dbReference type="SAM" id="Phobius"/>
    </source>
</evidence>
<dbReference type="Proteomes" id="UP000601171">
    <property type="component" value="Unassembled WGS sequence"/>
</dbReference>
<protein>
    <submittedName>
        <fullName evidence="2">Poly-gamma-glutamate system protein</fullName>
    </submittedName>
</protein>
<keyword evidence="1" id="KW-1133">Transmembrane helix</keyword>
<evidence type="ECO:0000313" key="2">
    <source>
        <dbReference type="EMBL" id="MBC8588992.1"/>
    </source>
</evidence>
<proteinExistence type="predicted"/>